<gene>
    <name evidence="1" type="ORF">WG900_16110</name>
</gene>
<comment type="caution">
    <text evidence="1">The sequence shown here is derived from an EMBL/GenBank/DDBJ whole genome shotgun (WGS) entry which is preliminary data.</text>
</comment>
<sequence length="111" mass="12555">MEFTKEIETPIGKHKVVFKTMVTGAEREQIDAAQMEFVQTTDGKEFKVTDMKKVATASKHALLKISVLSIDGDEIECFARLQKMYEPDYAFVCDEIERTQKKMKASTSPAS</sequence>
<dbReference type="EMBL" id="JBBHJY010000009">
    <property type="protein sequence ID" value="MEJ6011442.1"/>
    <property type="molecule type" value="Genomic_DNA"/>
</dbReference>
<evidence type="ECO:0000313" key="2">
    <source>
        <dbReference type="Proteomes" id="UP001379235"/>
    </source>
</evidence>
<proteinExistence type="predicted"/>
<protein>
    <submittedName>
        <fullName evidence="1">Uncharacterized protein</fullName>
    </submittedName>
</protein>
<accession>A0ABU8SBU5</accession>
<dbReference type="Proteomes" id="UP001379235">
    <property type="component" value="Unassembled WGS sequence"/>
</dbReference>
<keyword evidence="2" id="KW-1185">Reference proteome</keyword>
<evidence type="ECO:0000313" key="1">
    <source>
        <dbReference type="EMBL" id="MEJ6011442.1"/>
    </source>
</evidence>
<name>A0ABU8SBU5_9SPHN</name>
<dbReference type="RefSeq" id="WP_339968702.1">
    <property type="nucleotide sequence ID" value="NZ_JBBHJY010000009.1"/>
</dbReference>
<organism evidence="1 2">
    <name type="scientific">Novosphingobium aquae</name>
    <dbReference type="NCBI Taxonomy" id="3133435"/>
    <lineage>
        <taxon>Bacteria</taxon>
        <taxon>Pseudomonadati</taxon>
        <taxon>Pseudomonadota</taxon>
        <taxon>Alphaproteobacteria</taxon>
        <taxon>Sphingomonadales</taxon>
        <taxon>Sphingomonadaceae</taxon>
        <taxon>Novosphingobium</taxon>
    </lineage>
</organism>
<reference evidence="1 2" key="1">
    <citation type="submission" date="2024-03" db="EMBL/GenBank/DDBJ databases">
        <authorList>
            <person name="Jo J.-H."/>
        </authorList>
    </citation>
    <scope>NUCLEOTIDE SEQUENCE [LARGE SCALE GENOMIC DNA]</scope>
    <source>
        <strain evidence="1 2">AS3R-12</strain>
    </source>
</reference>